<gene>
    <name evidence="3" type="ORF">ETF27_06875</name>
</gene>
<sequence>MTVSEELFRRIFDVLSLPAKQQDVRNKLMHDILVRVCREGLKSTRHGFGNLSSQVDSLCRKHKVAPRDVVAIHAMRRHSNSIAPILPDDFAYDCRALAIFVSAVFGEAIPAFLTGKIPTMGRHVENIQLSNYKCIRCTVLAWDDATIKVGVLNQAFGNDCLVVDYASSPDYIDFTYLRFVLRVGMQLNLLDCGVVRNHVQPKIIVVEPDYLLDISAVANCFEDYGHHPLLFTVNRMKPRTLNRHTLLGNFAGAALDNVINHPECKTEDIIRSNFRDKALDHALCGDFNVSEFLLNAKLQVKHIREIVDEIFATYKRDKAILEPSFVCEHLGLQGRVDLMTTDLQLLVEQKSGKNFYLASHRPNKHGSLHIEKHYVQVLLYFGILQYNFLRSGKSTDIRLLYSKYPLPDGLLEVEPLKKLMMEAIKFRNQVVATEYWMANNDFSKLIPKLIPQTLKTEKCNEGFYNRYVLPDITAILKPLHGLSPLEKSYFCRMMRFVVKEQIISKVGFREGTGSCNADLWNMPLAQKIETGNIYVGLTIKRKARSTAFSGYDTITLNVPELNDEFLPNFRRGDMIYLYSYKKGNLPDVRKSILFKGSMEAVSDKEITVHLNDGQQNPDLIAGDFFAVEHGGSDIGSATAIQGLHTFITANEKRKQLLLGQRPPLSDKSLRLTRDYHPDYDEIILKAKQAQDCFLLVGPPGTGKTSMALQFLVREQLAENENASVLLLSYTNRAVDEICGMLSDTGIDYVRIGNENSCSPVFKSRLLSNVMAQVPTLEGIRQTLANAHVIVSTISSLAARSGIFNVKHFDLAIIDEAGQVLEPNLMGILSAKNPSSLDKIDGEAITKFILIGDYKQLPAVVQQDAEESAVADPLLKAIELDDCAHSLFERLIRMERSAGRSDFVGTLRKQGRMHPDIAEFPNRYFYMREQLECVPLAHQRELRLPYDVESEDAADDFLKAHRVIFIPSDSCRQPNLSEKANMEEARIVADTIRRLYRQMGQAFNPRKSIGVIVPYRNQIALIRKELEKLNLPALADISIDTVERYQGSQRDVIIYSFTIQSRYQLEFLTAGTFEEDGQIIDRKLNVVITRARKQLILTGNEVTLRQNATFSKLLDYIKTKGGYKTK</sequence>
<dbReference type="InterPro" id="IPR041677">
    <property type="entry name" value="DNA2/NAM7_AAA_11"/>
</dbReference>
<dbReference type="InterPro" id="IPR047187">
    <property type="entry name" value="SF1_C_Upf1"/>
</dbReference>
<dbReference type="CDD" id="cd18808">
    <property type="entry name" value="SF1_C_Upf1"/>
    <property type="match status" value="1"/>
</dbReference>
<dbReference type="GO" id="GO:0004386">
    <property type="term" value="F:helicase activity"/>
    <property type="evidence" value="ECO:0007669"/>
    <property type="project" value="UniProtKB-KW"/>
</dbReference>
<dbReference type="Pfam" id="PF13087">
    <property type="entry name" value="AAA_12"/>
    <property type="match status" value="1"/>
</dbReference>
<dbReference type="Pfam" id="PF13086">
    <property type="entry name" value="AAA_11"/>
    <property type="match status" value="2"/>
</dbReference>
<accession>A0A5C8GI07</accession>
<keyword evidence="3" id="KW-0378">Hydrolase</keyword>
<evidence type="ECO:0000259" key="2">
    <source>
        <dbReference type="Pfam" id="PF13087"/>
    </source>
</evidence>
<evidence type="ECO:0000313" key="4">
    <source>
        <dbReference type="Proteomes" id="UP000321612"/>
    </source>
</evidence>
<dbReference type="RefSeq" id="WP_130830491.1">
    <property type="nucleotide sequence ID" value="NZ_SDIK01000053.1"/>
</dbReference>
<organism evidence="3 4">
    <name type="scientific">Prevotella brunnea</name>
    <dbReference type="NCBI Taxonomy" id="2508867"/>
    <lineage>
        <taxon>Bacteria</taxon>
        <taxon>Pseudomonadati</taxon>
        <taxon>Bacteroidota</taxon>
        <taxon>Bacteroidia</taxon>
        <taxon>Bacteroidales</taxon>
        <taxon>Prevotellaceae</taxon>
        <taxon>Prevotella</taxon>
    </lineage>
</organism>
<feature type="domain" description="DNA2/NAM7 helicase-like C-terminal" evidence="2">
    <location>
        <begin position="884"/>
        <end position="1100"/>
    </location>
</feature>
<dbReference type="InterPro" id="IPR045055">
    <property type="entry name" value="DNA2/NAM7-like"/>
</dbReference>
<evidence type="ECO:0000313" key="3">
    <source>
        <dbReference type="EMBL" id="TXJ61581.1"/>
    </source>
</evidence>
<dbReference type="Proteomes" id="UP000321612">
    <property type="component" value="Unassembled WGS sequence"/>
</dbReference>
<feature type="domain" description="DNA2/NAM7 helicase helicase" evidence="1">
    <location>
        <begin position="780"/>
        <end position="861"/>
    </location>
</feature>
<dbReference type="OrthoDB" id="9757917at2"/>
<dbReference type="EMBL" id="SDIK01000053">
    <property type="protein sequence ID" value="TXJ61581.1"/>
    <property type="molecule type" value="Genomic_DNA"/>
</dbReference>
<dbReference type="InterPro" id="IPR027417">
    <property type="entry name" value="P-loop_NTPase"/>
</dbReference>
<dbReference type="PANTHER" id="PTHR10887">
    <property type="entry name" value="DNA2/NAM7 HELICASE FAMILY"/>
    <property type="match status" value="1"/>
</dbReference>
<keyword evidence="4" id="KW-1185">Reference proteome</keyword>
<keyword evidence="3" id="KW-0067">ATP-binding</keyword>
<feature type="domain" description="DNA2/NAM7 helicase helicase" evidence="1">
    <location>
        <begin position="681"/>
        <end position="759"/>
    </location>
</feature>
<protein>
    <submittedName>
        <fullName evidence="3">DNA helicase</fullName>
    </submittedName>
</protein>
<dbReference type="SUPFAM" id="SSF52540">
    <property type="entry name" value="P-loop containing nucleoside triphosphate hydrolases"/>
    <property type="match status" value="1"/>
</dbReference>
<dbReference type="Gene3D" id="3.40.50.300">
    <property type="entry name" value="P-loop containing nucleotide triphosphate hydrolases"/>
    <property type="match status" value="2"/>
</dbReference>
<dbReference type="AlphaFoldDB" id="A0A5C8GI07"/>
<dbReference type="PANTHER" id="PTHR10887:SF495">
    <property type="entry name" value="HELICASE SENATAXIN ISOFORM X1-RELATED"/>
    <property type="match status" value="1"/>
</dbReference>
<dbReference type="InterPro" id="IPR041679">
    <property type="entry name" value="DNA2/NAM7-like_C"/>
</dbReference>
<keyword evidence="3" id="KW-0347">Helicase</keyword>
<proteinExistence type="predicted"/>
<keyword evidence="3" id="KW-0547">Nucleotide-binding</keyword>
<name>A0A5C8GI07_9BACT</name>
<comment type="caution">
    <text evidence="3">The sequence shown here is derived from an EMBL/GenBank/DDBJ whole genome shotgun (WGS) entry which is preliminary data.</text>
</comment>
<reference evidence="4" key="1">
    <citation type="submission" date="2019-05" db="EMBL/GenBank/DDBJ databases">
        <title>Prevotella brunnea sp. nov., isolated from a wound of a patient.</title>
        <authorList>
            <person name="Buhl M."/>
        </authorList>
    </citation>
    <scope>NUCLEOTIDE SEQUENCE [LARGE SCALE GENOMIC DNA]</scope>
    <source>
        <strain evidence="4">A2672</strain>
    </source>
</reference>
<evidence type="ECO:0000259" key="1">
    <source>
        <dbReference type="Pfam" id="PF13086"/>
    </source>
</evidence>